<dbReference type="AlphaFoldDB" id="A0A645GHW7"/>
<organism evidence="1">
    <name type="scientific">bioreactor metagenome</name>
    <dbReference type="NCBI Taxonomy" id="1076179"/>
    <lineage>
        <taxon>unclassified sequences</taxon>
        <taxon>metagenomes</taxon>
        <taxon>ecological metagenomes</taxon>
    </lineage>
</organism>
<comment type="caution">
    <text evidence="1">The sequence shown here is derived from an EMBL/GenBank/DDBJ whole genome shotgun (WGS) entry which is preliminary data.</text>
</comment>
<protein>
    <submittedName>
        <fullName evidence="1">Uncharacterized protein</fullName>
    </submittedName>
</protein>
<sequence length="121" mass="12913">MHLAGLAVEFEDQLFVAVHQGHRVRLQVLHFLRAQVEAVAQAVAGDHQRHHAFLVAGLVGFLDQLDAVLFVELAGLGIEDVAEVSQLVLRVGHRVGCRLGARRALVAGLTGGFELLGGLPA</sequence>
<accession>A0A645GHW7</accession>
<evidence type="ECO:0000313" key="1">
    <source>
        <dbReference type="EMBL" id="MPN25760.1"/>
    </source>
</evidence>
<reference evidence="1" key="1">
    <citation type="submission" date="2019-08" db="EMBL/GenBank/DDBJ databases">
        <authorList>
            <person name="Kucharzyk K."/>
            <person name="Murdoch R.W."/>
            <person name="Higgins S."/>
            <person name="Loffler F."/>
        </authorList>
    </citation>
    <scope>NUCLEOTIDE SEQUENCE</scope>
</reference>
<name>A0A645GHW7_9ZZZZ</name>
<dbReference type="EMBL" id="VSSQ01075047">
    <property type="protein sequence ID" value="MPN25760.1"/>
    <property type="molecule type" value="Genomic_DNA"/>
</dbReference>
<proteinExistence type="predicted"/>
<gene>
    <name evidence="1" type="ORF">SDC9_173175</name>
</gene>